<dbReference type="GO" id="GO:0005975">
    <property type="term" value="P:carbohydrate metabolic process"/>
    <property type="evidence" value="ECO:0007669"/>
    <property type="project" value="InterPro"/>
</dbReference>
<feature type="non-terminal residue" evidence="5">
    <location>
        <position position="1"/>
    </location>
</feature>
<gene>
    <name evidence="5" type="ORF">C3L33_08249</name>
</gene>
<name>A0A6A4LRH9_9ERIC</name>
<dbReference type="Pfam" id="PF00232">
    <property type="entry name" value="Glyco_hydro_1"/>
    <property type="match status" value="5"/>
</dbReference>
<accession>A0A6A4LRH9</accession>
<reference evidence="5 6" key="1">
    <citation type="journal article" date="2019" name="Genome Biol. Evol.">
        <title>The Rhododendron genome and chromosomal organization provide insight into shared whole-genome duplications across the heath family (Ericaceae).</title>
        <authorList>
            <person name="Soza V.L."/>
            <person name="Lindsley D."/>
            <person name="Waalkes A."/>
            <person name="Ramage E."/>
            <person name="Patwardhan R.P."/>
            <person name="Burton J.N."/>
            <person name="Adey A."/>
            <person name="Kumar A."/>
            <person name="Qiu R."/>
            <person name="Shendure J."/>
            <person name="Hall B."/>
        </authorList>
    </citation>
    <scope>NUCLEOTIDE SEQUENCE [LARGE SCALE GENOMIC DNA]</scope>
    <source>
        <strain evidence="5">RSF 1966-606</strain>
    </source>
</reference>
<comment type="caution">
    <text evidence="5">The sequence shown here is derived from an EMBL/GenBank/DDBJ whole genome shotgun (WGS) entry which is preliminary data.</text>
</comment>
<dbReference type="OrthoDB" id="65569at2759"/>
<dbReference type="PROSITE" id="PS00653">
    <property type="entry name" value="GLYCOSYL_HYDROL_F1_2"/>
    <property type="match status" value="1"/>
</dbReference>
<dbReference type="PRINTS" id="PR00131">
    <property type="entry name" value="GLHYDRLASE1"/>
</dbReference>
<dbReference type="SUPFAM" id="SSF51445">
    <property type="entry name" value="(Trans)glycosidases"/>
    <property type="match status" value="3"/>
</dbReference>
<evidence type="ECO:0000256" key="2">
    <source>
        <dbReference type="ARBA" id="ARBA00022801"/>
    </source>
</evidence>
<keyword evidence="4" id="KW-1133">Transmembrane helix</keyword>
<dbReference type="GO" id="GO:0008422">
    <property type="term" value="F:beta-glucosidase activity"/>
    <property type="evidence" value="ECO:0007669"/>
    <property type="project" value="TreeGrafter"/>
</dbReference>
<keyword evidence="2" id="KW-0378">Hydrolase</keyword>
<keyword evidence="4" id="KW-0472">Membrane</keyword>
<organism evidence="5 6">
    <name type="scientific">Rhododendron williamsianum</name>
    <dbReference type="NCBI Taxonomy" id="262921"/>
    <lineage>
        <taxon>Eukaryota</taxon>
        <taxon>Viridiplantae</taxon>
        <taxon>Streptophyta</taxon>
        <taxon>Embryophyta</taxon>
        <taxon>Tracheophyta</taxon>
        <taxon>Spermatophyta</taxon>
        <taxon>Magnoliopsida</taxon>
        <taxon>eudicotyledons</taxon>
        <taxon>Gunneridae</taxon>
        <taxon>Pentapetalae</taxon>
        <taxon>asterids</taxon>
        <taxon>Ericales</taxon>
        <taxon>Ericaceae</taxon>
        <taxon>Ericoideae</taxon>
        <taxon>Rhodoreae</taxon>
        <taxon>Rhododendron</taxon>
    </lineage>
</organism>
<evidence type="ECO:0000256" key="3">
    <source>
        <dbReference type="RuleBase" id="RU003690"/>
    </source>
</evidence>
<dbReference type="Proteomes" id="UP000428333">
    <property type="component" value="Linkage Group LG05"/>
</dbReference>
<dbReference type="InterPro" id="IPR033132">
    <property type="entry name" value="GH_1_N_CS"/>
</dbReference>
<keyword evidence="6" id="KW-1185">Reference proteome</keyword>
<dbReference type="Gene3D" id="3.20.20.80">
    <property type="entry name" value="Glycosidases"/>
    <property type="match status" value="5"/>
</dbReference>
<evidence type="ECO:0000256" key="4">
    <source>
        <dbReference type="SAM" id="Phobius"/>
    </source>
</evidence>
<dbReference type="InterPro" id="IPR001360">
    <property type="entry name" value="Glyco_hydro_1"/>
</dbReference>
<protein>
    <recommendedName>
        <fullName evidence="7">Beta-glucosidase</fullName>
    </recommendedName>
</protein>
<evidence type="ECO:0008006" key="7">
    <source>
        <dbReference type="Google" id="ProtNLM"/>
    </source>
</evidence>
<comment type="similarity">
    <text evidence="1 3">Belongs to the glycosyl hydrolase 1 family.</text>
</comment>
<evidence type="ECO:0000256" key="1">
    <source>
        <dbReference type="ARBA" id="ARBA00010838"/>
    </source>
</evidence>
<dbReference type="InterPro" id="IPR017853">
    <property type="entry name" value="GH"/>
</dbReference>
<proteinExistence type="inferred from homology"/>
<feature type="transmembrane region" description="Helical" evidence="4">
    <location>
        <begin position="12"/>
        <end position="31"/>
    </location>
</feature>
<evidence type="ECO:0000313" key="5">
    <source>
        <dbReference type="EMBL" id="KAE9459852.1"/>
    </source>
</evidence>
<keyword evidence="4" id="KW-0812">Transmembrane</keyword>
<dbReference type="PANTHER" id="PTHR10353">
    <property type="entry name" value="GLYCOSYL HYDROLASE"/>
    <property type="match status" value="1"/>
</dbReference>
<dbReference type="AlphaFoldDB" id="A0A6A4LRH9"/>
<dbReference type="PANTHER" id="PTHR10353:SF318">
    <property type="entry name" value="BETA-GLUCOSIDASE 31-RELATED"/>
    <property type="match status" value="1"/>
</dbReference>
<sequence>IRYQTWAMALQGYVFWGLLVLTINLLARVSVATNFSSSFNRTIFPPGFVFGTASSAYQFEGAWKEGGKGLSIYDVFTHKYPDKFSNRSNGDVALDFYHRYKILNFLDKSSTSWEVKRRSEQGRDCLLQQSHRRTHRKWFATLVTIFHWDLPQALEDEYLGFLSPRIVDDFVDFAELCFKEFGDRVKHWITMNEPWTFIDNGYNDGALAPGRCSAWMNNDCPAGDSATEPYMRHTTCFFVMELQSKSTRRNIRFIDPLVYGKYPEIMRQIVGKRLPEFTPEQAKLVKGSYDFIGLNYYTANYAANEPSSNSVNVSYSSDSMTNQTTERNGVPIGNPASYISMNTPNFKLTQMNLQTGVSIFYIFPKGLTDLLIYTKKKYNDPVIYITECGMGDYNNQTTKVGVQDYLRIYFYRRHLGALLNAIKAGVRVKGFFAWAFLDNFEWGSGGKLSGGVNKEGVAFYNNLIDELIANGLKPFVTIFHWDLPQALEDEYGGFLSPRVVDDFADFAELCYKEFGDRVKNWITMNEPWTFIDNGYNDGALAPGRCSAWMNNGCPAGNSATEPYIVGRHMLLCHGAAVKVYKEKYRASQKGQIGITLVSHWFLPYSNSVHNVKAAQRALDFMYGCIDLRFVNAGSDGKLSGGVNKEGVAFYNHLIDELISNGSMLNPLSLSILVNSHVNDSYSSDSLSNLTDNFEWGSGYTLRFGLGYVDYHDNLKRYPKDSALWFRKYNLKDED</sequence>
<dbReference type="EMBL" id="QEFC01001156">
    <property type="protein sequence ID" value="KAE9459852.1"/>
    <property type="molecule type" value="Genomic_DNA"/>
</dbReference>
<evidence type="ECO:0000313" key="6">
    <source>
        <dbReference type="Proteomes" id="UP000428333"/>
    </source>
</evidence>